<feature type="compositionally biased region" description="Basic and acidic residues" evidence="1">
    <location>
        <begin position="285"/>
        <end position="301"/>
    </location>
</feature>
<feature type="compositionally biased region" description="Low complexity" evidence="1">
    <location>
        <begin position="418"/>
        <end position="427"/>
    </location>
</feature>
<feature type="compositionally biased region" description="Pro residues" evidence="1">
    <location>
        <begin position="248"/>
        <end position="260"/>
    </location>
</feature>
<feature type="compositionally biased region" description="Basic and acidic residues" evidence="1">
    <location>
        <begin position="1"/>
        <end position="11"/>
    </location>
</feature>
<dbReference type="EMBL" id="SPQZ01000003">
    <property type="protein sequence ID" value="TFV98463.1"/>
    <property type="molecule type" value="Genomic_DNA"/>
</dbReference>
<comment type="caution">
    <text evidence="3">The sequence shown here is derived from an EMBL/GenBank/DDBJ whole genome shotgun (WGS) entry which is preliminary data.</text>
</comment>
<feature type="region of interest" description="Disordered" evidence="1">
    <location>
        <begin position="418"/>
        <end position="454"/>
    </location>
</feature>
<feature type="compositionally biased region" description="Basic and acidic residues" evidence="1">
    <location>
        <begin position="207"/>
        <end position="221"/>
    </location>
</feature>
<evidence type="ECO:0000256" key="2">
    <source>
        <dbReference type="SAM" id="Phobius"/>
    </source>
</evidence>
<evidence type="ECO:0000313" key="3">
    <source>
        <dbReference type="EMBL" id="TFV98463.1"/>
    </source>
</evidence>
<keyword evidence="2" id="KW-1133">Transmembrane helix</keyword>
<feature type="transmembrane region" description="Helical" evidence="2">
    <location>
        <begin position="386"/>
        <end position="409"/>
    </location>
</feature>
<keyword evidence="4" id="KW-1185">Reference proteome</keyword>
<keyword evidence="2" id="KW-0472">Membrane</keyword>
<evidence type="ECO:0000256" key="1">
    <source>
        <dbReference type="SAM" id="MobiDB-lite"/>
    </source>
</evidence>
<feature type="compositionally biased region" description="Pro residues" evidence="1">
    <location>
        <begin position="428"/>
        <end position="442"/>
    </location>
</feature>
<dbReference type="Proteomes" id="UP000298127">
    <property type="component" value="Unassembled WGS sequence"/>
</dbReference>
<organism evidence="3 4">
    <name type="scientific">Orlajensenia leifsoniae</name>
    <dbReference type="NCBI Taxonomy" id="2561933"/>
    <lineage>
        <taxon>Bacteria</taxon>
        <taxon>Bacillati</taxon>
        <taxon>Actinomycetota</taxon>
        <taxon>Actinomycetes</taxon>
        <taxon>Micrococcales</taxon>
        <taxon>Microbacteriaceae</taxon>
        <taxon>Orlajensenia</taxon>
    </lineage>
</organism>
<evidence type="ECO:0008006" key="5">
    <source>
        <dbReference type="Google" id="ProtNLM"/>
    </source>
</evidence>
<feature type="region of interest" description="Disordered" evidence="1">
    <location>
        <begin position="1"/>
        <end position="228"/>
    </location>
</feature>
<accession>A0A4Y9R450</accession>
<proteinExistence type="predicted"/>
<feature type="region of interest" description="Disordered" evidence="1">
    <location>
        <begin position="241"/>
        <end position="301"/>
    </location>
</feature>
<feature type="compositionally biased region" description="Low complexity" evidence="1">
    <location>
        <begin position="183"/>
        <end position="198"/>
    </location>
</feature>
<feature type="compositionally biased region" description="Polar residues" evidence="1">
    <location>
        <begin position="79"/>
        <end position="93"/>
    </location>
</feature>
<reference evidence="3 4" key="1">
    <citation type="journal article" date="2018" name="J. Microbiol.">
        <title>Leifsonia flava sp. nov., a novel actinobacterium isolated from the rhizosphere of Aquilegia viridiflora.</title>
        <authorList>
            <person name="Cai Y."/>
            <person name="Tao W.Z."/>
            <person name="Ma Y.J."/>
            <person name="Cheng J."/>
            <person name="Zhang M.Y."/>
            <person name="Zhang Y.X."/>
        </authorList>
    </citation>
    <scope>NUCLEOTIDE SEQUENCE [LARGE SCALE GENOMIC DNA]</scope>
    <source>
        <strain evidence="3 4">SYP-B2174</strain>
    </source>
</reference>
<feature type="compositionally biased region" description="Low complexity" evidence="1">
    <location>
        <begin position="353"/>
        <end position="364"/>
    </location>
</feature>
<protein>
    <recommendedName>
        <fullName evidence="5">Septum formation-related domain-containing protein</fullName>
    </recommendedName>
</protein>
<evidence type="ECO:0000313" key="4">
    <source>
        <dbReference type="Proteomes" id="UP000298127"/>
    </source>
</evidence>
<name>A0A4Y9R450_9MICO</name>
<keyword evidence="2" id="KW-0812">Transmembrane</keyword>
<feature type="region of interest" description="Disordered" evidence="1">
    <location>
        <begin position="352"/>
        <end position="380"/>
    </location>
</feature>
<dbReference type="RefSeq" id="WP_135120483.1">
    <property type="nucleotide sequence ID" value="NZ_SPQZ01000003.1"/>
</dbReference>
<feature type="compositionally biased region" description="Acidic residues" evidence="1">
    <location>
        <begin position="264"/>
        <end position="276"/>
    </location>
</feature>
<gene>
    <name evidence="3" type="ORF">E4M00_10770</name>
</gene>
<dbReference type="AlphaFoldDB" id="A0A4Y9R450"/>
<feature type="compositionally biased region" description="Low complexity" evidence="1">
    <location>
        <begin position="96"/>
        <end position="116"/>
    </location>
</feature>
<sequence length="573" mass="58336">MPDGPDERDGTDAEQDPEIGGADWLLAQLSGGRRARRDADVPAEVADDDVTSDDASSPDAADDEPVIPVWSGAPASAPAQESTPPEQQPTESVPQPDFSDASDAADPADVPVAPVVADERATDASAGLEAEAHREPEAAETAATSSAVWHLFSDFDDEPVSPASAAPDDEPQSGSEQAQPITADAASQADDLAAAEAEAGFHWGLRAGEDPAKYANGHESESDAEPIDDVVPAVGMAPFVAPVFGAPPAEPLRFPTPVPPASESDPEPEADPELEGAAEAQAELEPAREPDPEAEPDSEREPAAFADADTAATALIATSAAERQASFIDTLDASPALSGLSLPPVYAAEADNASTDGTATPDAGGSDGGTPPTTPPTDTPSVDRRLLWIAGGLVLLVVLVGLFFLGTLLPKMFAGAPAPTPTASATPTPTPTPTPTVAPPVTGPAAAGEHPWDQLGGTECVDPYAGPWAETFTVVDCAAPHAAQLVYRGSFGGDATTAFPGEEALASQINLLCSAPGVIDLDAAGQFPDLQLQGSFPVTEEQWTSGQRYYYCFVSRSGGEPITASVAGPGPAA</sequence>